<comment type="caution">
    <text evidence="1">The sequence shown here is derived from an EMBL/GenBank/DDBJ whole genome shotgun (WGS) entry which is preliminary data.</text>
</comment>
<dbReference type="EMBL" id="LSOG01000028">
    <property type="protein sequence ID" value="OEH48113.1"/>
    <property type="molecule type" value="Genomic_DNA"/>
</dbReference>
<name>A0A1E5JUS1_9GAMM</name>
<accession>A0A1E5JUS1</accession>
<evidence type="ECO:0000313" key="1">
    <source>
        <dbReference type="EMBL" id="OEH48113.1"/>
    </source>
</evidence>
<dbReference type="Proteomes" id="UP000095229">
    <property type="component" value="Unassembled WGS sequence"/>
</dbReference>
<reference evidence="1 2" key="1">
    <citation type="submission" date="2016-02" db="EMBL/GenBank/DDBJ databases">
        <title>Secondary metabolites in Legionella.</title>
        <authorList>
            <person name="Tobias N.J."/>
            <person name="Bode H.B."/>
        </authorList>
    </citation>
    <scope>NUCLEOTIDE SEQUENCE [LARGE SCALE GENOMIC DNA]</scope>
    <source>
        <strain evidence="1 2">DSM 19216</strain>
    </source>
</reference>
<keyword evidence="2" id="KW-1185">Reference proteome</keyword>
<proteinExistence type="predicted"/>
<protein>
    <submittedName>
        <fullName evidence="1">Uncharacterized protein</fullName>
    </submittedName>
</protein>
<gene>
    <name evidence="1" type="ORF">lpari_00875</name>
</gene>
<sequence length="260" mass="30672">MNQNNQDKIYFSCEEFYNSCLKALKKAYTRGGLKHLRGMNKTKDNRPFNDDLKKTKEELFPLALFLKKTTQISSISKILIPIDNSNSGFDAQICLDDGDEIFIEVTSTLDGKARIEHFQYLEGMKDETRTSFDKNTEELSCKIEIDYEKEINRIKDVILKKANKKQYEQYKPVLLVNFDNNMSMNFLYEYEFNRLKKDISEFILVQKSLLEKFSKIILIKFTHHPSFLKKFYNEEIVTAPNENEEEVFIWCAYPPIQQQA</sequence>
<dbReference type="OrthoDB" id="9987767at2"/>
<organism evidence="1 2">
    <name type="scientific">Legionella parisiensis</name>
    <dbReference type="NCBI Taxonomy" id="45071"/>
    <lineage>
        <taxon>Bacteria</taxon>
        <taxon>Pseudomonadati</taxon>
        <taxon>Pseudomonadota</taxon>
        <taxon>Gammaproteobacteria</taxon>
        <taxon>Legionellales</taxon>
        <taxon>Legionellaceae</taxon>
        <taxon>Legionella</taxon>
    </lineage>
</organism>
<dbReference type="STRING" id="45071.Lpar_3160"/>
<dbReference type="RefSeq" id="WP_058518844.1">
    <property type="nucleotide sequence ID" value="NZ_CAAAIE010000001.1"/>
</dbReference>
<evidence type="ECO:0000313" key="2">
    <source>
        <dbReference type="Proteomes" id="UP000095229"/>
    </source>
</evidence>
<dbReference type="PATRIC" id="fig|45071.6.peg.3411"/>
<dbReference type="AlphaFoldDB" id="A0A1E5JUS1"/>